<dbReference type="GO" id="GO:0071555">
    <property type="term" value="P:cell wall organization"/>
    <property type="evidence" value="ECO:0007669"/>
    <property type="project" value="UniProtKB-KW"/>
</dbReference>
<dbReference type="PANTHER" id="PTHR33392:SF6">
    <property type="entry name" value="POLYISOPRENYL-TEICHOIC ACID--PEPTIDOGLYCAN TEICHOIC ACID TRANSFERASE TAGU"/>
    <property type="match status" value="1"/>
</dbReference>
<name>A0A2V3WGH6_9BACI</name>
<keyword evidence="3" id="KW-0735">Signal-anchor</keyword>
<comment type="similarity">
    <text evidence="1">Belongs to the LytR/CpsA/Psr (LCP) family.</text>
</comment>
<keyword evidence="8" id="KW-1185">Reference proteome</keyword>
<dbReference type="Gene3D" id="3.40.630.190">
    <property type="entry name" value="LCP protein"/>
    <property type="match status" value="1"/>
</dbReference>
<evidence type="ECO:0000313" key="8">
    <source>
        <dbReference type="Proteomes" id="UP000247922"/>
    </source>
</evidence>
<dbReference type="NCBIfam" id="TIGR00350">
    <property type="entry name" value="lytR_cpsA_psr"/>
    <property type="match status" value="1"/>
</dbReference>
<accession>A0A2V3WGH6</accession>
<keyword evidence="2 5" id="KW-0812">Transmembrane</keyword>
<dbReference type="Proteomes" id="UP000247922">
    <property type="component" value="Unassembled WGS sequence"/>
</dbReference>
<keyword evidence="5" id="KW-0472">Membrane</keyword>
<feature type="transmembrane region" description="Helical" evidence="5">
    <location>
        <begin position="14"/>
        <end position="38"/>
    </location>
</feature>
<evidence type="ECO:0000256" key="3">
    <source>
        <dbReference type="ARBA" id="ARBA00022968"/>
    </source>
</evidence>
<protein>
    <submittedName>
        <fullName evidence="7">LytR family transcriptional attenuator</fullName>
    </submittedName>
</protein>
<organism evidence="7 8">
    <name type="scientific">Streptohalobacillus salinus</name>
    <dbReference type="NCBI Taxonomy" id="621096"/>
    <lineage>
        <taxon>Bacteria</taxon>
        <taxon>Bacillati</taxon>
        <taxon>Bacillota</taxon>
        <taxon>Bacilli</taxon>
        <taxon>Bacillales</taxon>
        <taxon>Bacillaceae</taxon>
        <taxon>Streptohalobacillus</taxon>
    </lineage>
</organism>
<gene>
    <name evidence="7" type="ORF">DES38_10127</name>
</gene>
<dbReference type="InterPro" id="IPR050922">
    <property type="entry name" value="LytR/CpsA/Psr_CW_biosynth"/>
</dbReference>
<evidence type="ECO:0000313" key="7">
    <source>
        <dbReference type="EMBL" id="PXW92949.1"/>
    </source>
</evidence>
<evidence type="ECO:0000256" key="4">
    <source>
        <dbReference type="ARBA" id="ARBA00022989"/>
    </source>
</evidence>
<reference evidence="7 8" key="1">
    <citation type="submission" date="2018-05" db="EMBL/GenBank/DDBJ databases">
        <title>Genomic Encyclopedia of Type Strains, Phase IV (KMG-IV): sequencing the most valuable type-strain genomes for metagenomic binning, comparative biology and taxonomic classification.</title>
        <authorList>
            <person name="Goeker M."/>
        </authorList>
    </citation>
    <scope>NUCLEOTIDE SEQUENCE [LARGE SCALE GENOMIC DNA]</scope>
    <source>
        <strain evidence="7 8">DSM 22440</strain>
    </source>
</reference>
<dbReference type="InterPro" id="IPR004474">
    <property type="entry name" value="LytR_CpsA_psr"/>
</dbReference>
<keyword evidence="4 5" id="KW-1133">Transmembrane helix</keyword>
<evidence type="ECO:0000256" key="5">
    <source>
        <dbReference type="SAM" id="Phobius"/>
    </source>
</evidence>
<comment type="caution">
    <text evidence="7">The sequence shown here is derived from an EMBL/GenBank/DDBJ whole genome shotgun (WGS) entry which is preliminary data.</text>
</comment>
<dbReference type="EMBL" id="QJJR01000001">
    <property type="protein sequence ID" value="PXW92949.1"/>
    <property type="molecule type" value="Genomic_DNA"/>
</dbReference>
<dbReference type="OrthoDB" id="27330at2"/>
<evidence type="ECO:0000259" key="6">
    <source>
        <dbReference type="Pfam" id="PF03816"/>
    </source>
</evidence>
<sequence length="305" mass="34300">MTNKRSKTKKKRNWWVLAPLILIGVLLLAVGIYVAYVFNSVKSSVDRDMYESVTAIDSSLTEKKVEDKAAINILLLGIDSESSVTGRSDALMVMNLKPDTDEIQLISIPRDTRTSIEGHGEDKINHAHAFGGPDLSIETVEDFLDIEIDYFARINMEGMAEMVDLVGPITVDNHLDFSQGGDTFSTGPITLNGDQTMNYVRMRKQDPNGDFGRTERQRKVIEGIVREGANIENVTRIVGFTEILGDNMSTNMRFNDMTKLFQNYRSTLNNFNSYQMQGSGTMIDGIYYYIIPEEEVTNVHNLIES</sequence>
<evidence type="ECO:0000256" key="2">
    <source>
        <dbReference type="ARBA" id="ARBA00022692"/>
    </source>
</evidence>
<proteinExistence type="inferred from homology"/>
<dbReference type="PANTHER" id="PTHR33392">
    <property type="entry name" value="POLYISOPRENYL-TEICHOIC ACID--PEPTIDOGLYCAN TEICHOIC ACID TRANSFERASE TAGU"/>
    <property type="match status" value="1"/>
</dbReference>
<dbReference type="Pfam" id="PF03816">
    <property type="entry name" value="LytR_cpsA_psr"/>
    <property type="match status" value="1"/>
</dbReference>
<dbReference type="RefSeq" id="WP_110250050.1">
    <property type="nucleotide sequence ID" value="NZ_QJJR01000001.1"/>
</dbReference>
<evidence type="ECO:0000256" key="1">
    <source>
        <dbReference type="ARBA" id="ARBA00006068"/>
    </source>
</evidence>
<dbReference type="AlphaFoldDB" id="A0A2V3WGH6"/>
<feature type="domain" description="Cell envelope-related transcriptional attenuator" evidence="6">
    <location>
        <begin position="87"/>
        <end position="227"/>
    </location>
</feature>